<sequence length="333" mass="37490">MIIKHAILHILDKDQGQLIASQAEMDINQSGIHEYFEKIIEKFNQGDFKTGQLQGDDYLAAVLDDGNGLTFAEKTTRLAEKLYDVIQAQTEIPAGDMLTLEFAEGQADFFAMFKVNFAPRYSHMVDYQADAMVNQLVLNQAILPGAGTTPEEGIIVNLMTGAYRLIEKQYRVDGHRTNYFSERFLEMVPLTSVKGNLQGVKQAVKHIANKFDIPEFEALATTQATIFQSVSEFSKIDTDEIAEAVFKDNVTAKEAYHESLQNRAINHEIKVDNSERYQKKYSVQKFKLASGIEISIPMAAYQDRDQVEFANHPDGKLTLMIKNIDGIDSKFNA</sequence>
<dbReference type="GO" id="GO:0009295">
    <property type="term" value="C:nucleoid"/>
    <property type="evidence" value="ECO:0007669"/>
    <property type="project" value="InterPro"/>
</dbReference>
<dbReference type="GeneID" id="94545657"/>
<dbReference type="Pfam" id="PF04245">
    <property type="entry name" value="NA37"/>
    <property type="match status" value="1"/>
</dbReference>
<dbReference type="InterPro" id="IPR007358">
    <property type="entry name" value="Nucleoid_associated_NdpA"/>
</dbReference>
<keyword evidence="2" id="KW-1185">Reference proteome</keyword>
<accession>A0A288QSV2</accession>
<reference evidence="1 2" key="1">
    <citation type="submission" date="2018-07" db="EMBL/GenBank/DDBJ databases">
        <title>Genomic Encyclopedia of Type Strains, Phase III (KMG-III): the genomes of soil and plant-associated and newly described type strains.</title>
        <authorList>
            <person name="Whitman W."/>
        </authorList>
    </citation>
    <scope>NUCLEOTIDE SEQUENCE [LARGE SCALE GENOMIC DNA]</scope>
    <source>
        <strain evidence="1 2">CECT 7031</strain>
    </source>
</reference>
<proteinExistence type="predicted"/>
<dbReference type="Proteomes" id="UP000254912">
    <property type="component" value="Unassembled WGS sequence"/>
</dbReference>
<dbReference type="AlphaFoldDB" id="A0A288QSV2"/>
<evidence type="ECO:0000313" key="1">
    <source>
        <dbReference type="EMBL" id="RDL11662.1"/>
    </source>
</evidence>
<evidence type="ECO:0000313" key="2">
    <source>
        <dbReference type="Proteomes" id="UP000254912"/>
    </source>
</evidence>
<dbReference type="RefSeq" id="WP_070229733.1">
    <property type="nucleotide sequence ID" value="NZ_BJYO01000002.1"/>
</dbReference>
<name>A0A288QSV2_9LACO</name>
<gene>
    <name evidence="1" type="ORF">DFP99_0080</name>
</gene>
<dbReference type="EMBL" id="QRAS01000001">
    <property type="protein sequence ID" value="RDL11662.1"/>
    <property type="molecule type" value="Genomic_DNA"/>
</dbReference>
<comment type="caution">
    <text evidence="1">The sequence shown here is derived from an EMBL/GenBank/DDBJ whole genome shotgun (WGS) entry which is preliminary data.</text>
</comment>
<dbReference type="KEGG" id="wso:WSWS_00451"/>
<organism evidence="1 2">
    <name type="scientific">Weissella soli</name>
    <dbReference type="NCBI Taxonomy" id="155866"/>
    <lineage>
        <taxon>Bacteria</taxon>
        <taxon>Bacillati</taxon>
        <taxon>Bacillota</taxon>
        <taxon>Bacilli</taxon>
        <taxon>Lactobacillales</taxon>
        <taxon>Lactobacillaceae</taxon>
        <taxon>Weissella</taxon>
    </lineage>
</organism>
<protein>
    <submittedName>
        <fullName evidence="1">Nucleoid associated protein NdpA</fullName>
    </submittedName>
</protein>